<organism evidence="2 3">
    <name type="scientific">Wansuia hejianensis</name>
    <dbReference type="NCBI Taxonomy" id="2763667"/>
    <lineage>
        <taxon>Bacteria</taxon>
        <taxon>Bacillati</taxon>
        <taxon>Bacillota</taxon>
        <taxon>Clostridia</taxon>
        <taxon>Lachnospirales</taxon>
        <taxon>Lachnospiraceae</taxon>
        <taxon>Wansuia</taxon>
    </lineage>
</organism>
<reference evidence="2 3" key="1">
    <citation type="submission" date="2020-08" db="EMBL/GenBank/DDBJ databases">
        <authorList>
            <person name="Liu C."/>
            <person name="Sun Q."/>
        </authorList>
    </citation>
    <scope>NUCLEOTIDE SEQUENCE [LARGE SCALE GENOMIC DNA]</scope>
    <source>
        <strain evidence="2 3">NSJ-29</strain>
    </source>
</reference>
<sequence length="299" mass="32172">MKRNTSIGKFFLQLLVCIVLLAALGFFLLWDARSESEKSQKLQQEMIDMKENTPSDQGQTTDENTGGTDQQTQSNSAEPETIETSAQPAVTAEPRAQAAGVACWGDTFYSGDDAGYSYTAALQQVLNENGFSIPVASKTLEAADTLSVMKMAGVSQADLDAYVAAHQEAAGGSAPVTEVSIRDLTEEEMARTELEYLPVLFMGYYGGWNYDPQELIEQQQKVLDTFGTYKDQFVIVGLSPADGSVDTAAYDAALSAAWGEHYISAVSVCGSPVLSVEGQSELASAIYQKLIDLGYLTKA</sequence>
<name>A0A7G9GDC5_9FIRM</name>
<keyword evidence="3" id="KW-1185">Reference proteome</keyword>
<dbReference type="AlphaFoldDB" id="A0A7G9GDC5"/>
<feature type="compositionally biased region" description="Polar residues" evidence="1">
    <location>
        <begin position="54"/>
        <end position="88"/>
    </location>
</feature>
<dbReference type="RefSeq" id="WP_118645366.1">
    <property type="nucleotide sequence ID" value="NZ_CP060635.1"/>
</dbReference>
<evidence type="ECO:0000256" key="1">
    <source>
        <dbReference type="SAM" id="MobiDB-lite"/>
    </source>
</evidence>
<dbReference type="KEGG" id="whj:H9Q79_00360"/>
<dbReference type="EMBL" id="CP060635">
    <property type="protein sequence ID" value="QNM08807.1"/>
    <property type="molecule type" value="Genomic_DNA"/>
</dbReference>
<proteinExistence type="predicted"/>
<evidence type="ECO:0000313" key="2">
    <source>
        <dbReference type="EMBL" id="QNM08807.1"/>
    </source>
</evidence>
<evidence type="ECO:0000313" key="3">
    <source>
        <dbReference type="Proteomes" id="UP000515860"/>
    </source>
</evidence>
<feature type="region of interest" description="Disordered" evidence="1">
    <location>
        <begin position="50"/>
        <end position="89"/>
    </location>
</feature>
<dbReference type="Proteomes" id="UP000515860">
    <property type="component" value="Chromosome"/>
</dbReference>
<protein>
    <submittedName>
        <fullName evidence="2">Uncharacterized protein</fullName>
    </submittedName>
</protein>
<gene>
    <name evidence="2" type="ORF">H9Q79_00360</name>
</gene>
<accession>A0A7G9GDC5</accession>